<feature type="transmembrane region" description="Helical" evidence="7">
    <location>
        <begin position="237"/>
        <end position="258"/>
    </location>
</feature>
<reference evidence="9 10" key="1">
    <citation type="submission" date="2022-03" db="EMBL/GenBank/DDBJ databases">
        <title>Sinomonas sp. isolated from a soil.</title>
        <authorList>
            <person name="Han J."/>
            <person name="Kim D.-U."/>
        </authorList>
    </citation>
    <scope>NUCLEOTIDE SEQUENCE [LARGE SCALE GENOMIC DNA]</scope>
    <source>
        <strain evidence="9 10">5-5</strain>
    </source>
</reference>
<sequence length="423" mass="42141">MSLFAELRMRPLEAAPSKAARGWDASRSVRLALSGGTLFVLLVGANLATPLYPLLAARLGLDALGISIAFASYVVSLIAVLLVAGHWSDHIGRRAALTVAVLLGIAGLAVFASANSLLMLCLGRALHGAAVALATGASAASLRELLPGRPEWASRATLLSSSGGVALGPVLGGLLAVGSRPTVLPFLACAAALVLLLAPLVLVRARPALRPPEGVSRSSVLAPRGLSLGLGSARGSFWRAAAVGFLSFAVFGYCLSLAPGYFAATLRLSSLPAVGAVAGLALAASAVVQLAGRRRPASRVPLPATPLGLVLLGAGTLGAGLAAQAGVAVVLVLAIVAAGVGQGIAFRALFEELAAAVGPERHAQAVSALYVVTYLGSAVPVIGLGAFAGVVGIPLASDVFTAGCAAAAGVLAAICWRARHSRS</sequence>
<feature type="transmembrane region" description="Helical" evidence="7">
    <location>
        <begin position="64"/>
        <end position="84"/>
    </location>
</feature>
<evidence type="ECO:0000256" key="2">
    <source>
        <dbReference type="ARBA" id="ARBA00022448"/>
    </source>
</evidence>
<evidence type="ECO:0000256" key="6">
    <source>
        <dbReference type="ARBA" id="ARBA00023136"/>
    </source>
</evidence>
<feature type="transmembrane region" description="Helical" evidence="7">
    <location>
        <begin position="399"/>
        <end position="418"/>
    </location>
</feature>
<evidence type="ECO:0000256" key="5">
    <source>
        <dbReference type="ARBA" id="ARBA00022989"/>
    </source>
</evidence>
<gene>
    <name evidence="9" type="ORF">L0M17_05515</name>
</gene>
<dbReference type="InterPro" id="IPR036259">
    <property type="entry name" value="MFS_trans_sf"/>
</dbReference>
<feature type="transmembrane region" description="Helical" evidence="7">
    <location>
        <begin position="96"/>
        <end position="119"/>
    </location>
</feature>
<keyword evidence="5 7" id="KW-1133">Transmembrane helix</keyword>
<accession>A0ABS9TYF0</accession>
<feature type="transmembrane region" description="Helical" evidence="7">
    <location>
        <begin position="270"/>
        <end position="292"/>
    </location>
</feature>
<feature type="transmembrane region" description="Helical" evidence="7">
    <location>
        <begin position="183"/>
        <end position="203"/>
    </location>
</feature>
<dbReference type="PANTHER" id="PTHR23517">
    <property type="entry name" value="RESISTANCE PROTEIN MDTM, PUTATIVE-RELATED-RELATED"/>
    <property type="match status" value="1"/>
</dbReference>
<evidence type="ECO:0000313" key="10">
    <source>
        <dbReference type="Proteomes" id="UP001202922"/>
    </source>
</evidence>
<keyword evidence="6 7" id="KW-0472">Membrane</keyword>
<proteinExistence type="predicted"/>
<evidence type="ECO:0000256" key="1">
    <source>
        <dbReference type="ARBA" id="ARBA00004651"/>
    </source>
</evidence>
<keyword evidence="4 7" id="KW-0812">Transmembrane</keyword>
<comment type="subcellular location">
    <subcellularLocation>
        <location evidence="1">Cell membrane</location>
        <topology evidence="1">Multi-pass membrane protein</topology>
    </subcellularLocation>
</comment>
<feature type="transmembrane region" description="Helical" evidence="7">
    <location>
        <begin position="31"/>
        <end position="52"/>
    </location>
</feature>
<dbReference type="InterPro" id="IPR050171">
    <property type="entry name" value="MFS_Transporters"/>
</dbReference>
<feature type="transmembrane region" description="Helical" evidence="7">
    <location>
        <begin position="371"/>
        <end position="393"/>
    </location>
</feature>
<evidence type="ECO:0000256" key="3">
    <source>
        <dbReference type="ARBA" id="ARBA00022475"/>
    </source>
</evidence>
<keyword evidence="3" id="KW-1003">Cell membrane</keyword>
<keyword evidence="10" id="KW-1185">Reference proteome</keyword>
<dbReference type="EMBL" id="JAKZBV010000001">
    <property type="protein sequence ID" value="MCH6469454.1"/>
    <property type="molecule type" value="Genomic_DNA"/>
</dbReference>
<organism evidence="9 10">
    <name type="scientific">Sinomonas terrae</name>
    <dbReference type="NCBI Taxonomy" id="2908838"/>
    <lineage>
        <taxon>Bacteria</taxon>
        <taxon>Bacillati</taxon>
        <taxon>Actinomycetota</taxon>
        <taxon>Actinomycetes</taxon>
        <taxon>Micrococcales</taxon>
        <taxon>Micrococcaceae</taxon>
        <taxon>Sinomonas</taxon>
    </lineage>
</organism>
<feature type="transmembrane region" description="Helical" evidence="7">
    <location>
        <begin position="304"/>
        <end position="323"/>
    </location>
</feature>
<dbReference type="Proteomes" id="UP001202922">
    <property type="component" value="Unassembled WGS sequence"/>
</dbReference>
<evidence type="ECO:0000256" key="7">
    <source>
        <dbReference type="SAM" id="Phobius"/>
    </source>
</evidence>
<dbReference type="Gene3D" id="1.20.1250.20">
    <property type="entry name" value="MFS general substrate transporter like domains"/>
    <property type="match status" value="1"/>
</dbReference>
<evidence type="ECO:0000259" key="8">
    <source>
        <dbReference type="PROSITE" id="PS50850"/>
    </source>
</evidence>
<feature type="domain" description="Major facilitator superfamily (MFS) profile" evidence="8">
    <location>
        <begin position="28"/>
        <end position="421"/>
    </location>
</feature>
<dbReference type="PANTHER" id="PTHR23517:SF13">
    <property type="entry name" value="MAJOR FACILITATOR SUPERFAMILY MFS_1"/>
    <property type="match status" value="1"/>
</dbReference>
<dbReference type="Pfam" id="PF07690">
    <property type="entry name" value="MFS_1"/>
    <property type="match status" value="1"/>
</dbReference>
<dbReference type="PROSITE" id="PS50850">
    <property type="entry name" value="MFS"/>
    <property type="match status" value="1"/>
</dbReference>
<comment type="caution">
    <text evidence="9">The sequence shown here is derived from an EMBL/GenBank/DDBJ whole genome shotgun (WGS) entry which is preliminary data.</text>
</comment>
<protein>
    <submittedName>
        <fullName evidence="9">MFS transporter</fullName>
    </submittedName>
</protein>
<feature type="transmembrane region" description="Helical" evidence="7">
    <location>
        <begin position="329"/>
        <end position="350"/>
    </location>
</feature>
<evidence type="ECO:0000313" key="9">
    <source>
        <dbReference type="EMBL" id="MCH6469454.1"/>
    </source>
</evidence>
<dbReference type="RefSeq" id="WP_241052637.1">
    <property type="nucleotide sequence ID" value="NZ_JAKZBV010000001.1"/>
</dbReference>
<dbReference type="SUPFAM" id="SSF103473">
    <property type="entry name" value="MFS general substrate transporter"/>
    <property type="match status" value="1"/>
</dbReference>
<keyword evidence="2" id="KW-0813">Transport</keyword>
<name>A0ABS9TYF0_9MICC</name>
<dbReference type="InterPro" id="IPR020846">
    <property type="entry name" value="MFS_dom"/>
</dbReference>
<dbReference type="InterPro" id="IPR011701">
    <property type="entry name" value="MFS"/>
</dbReference>
<evidence type="ECO:0000256" key="4">
    <source>
        <dbReference type="ARBA" id="ARBA00022692"/>
    </source>
</evidence>